<keyword evidence="1" id="KW-0812">Transmembrane</keyword>
<accession>A0A2S4A1I4</accession>
<evidence type="ECO:0000313" key="3">
    <source>
        <dbReference type="Proteomes" id="UP000237061"/>
    </source>
</evidence>
<dbReference type="EMBL" id="PPXC01000001">
    <property type="protein sequence ID" value="POH75169.1"/>
    <property type="molecule type" value="Genomic_DNA"/>
</dbReference>
<organism evidence="2 3">
    <name type="scientific">Arthrobacter glacialis</name>
    <dbReference type="NCBI Taxonomy" id="1664"/>
    <lineage>
        <taxon>Bacteria</taxon>
        <taxon>Bacillati</taxon>
        <taxon>Actinomycetota</taxon>
        <taxon>Actinomycetes</taxon>
        <taxon>Micrococcales</taxon>
        <taxon>Micrococcaceae</taxon>
        <taxon>Arthrobacter</taxon>
    </lineage>
</organism>
<name>A0A2S4A1I4_ARTGL</name>
<feature type="transmembrane region" description="Helical" evidence="1">
    <location>
        <begin position="12"/>
        <end position="37"/>
    </location>
</feature>
<evidence type="ECO:0000313" key="2">
    <source>
        <dbReference type="EMBL" id="POH75169.1"/>
    </source>
</evidence>
<proteinExistence type="predicted"/>
<keyword evidence="3" id="KW-1185">Reference proteome</keyword>
<evidence type="ECO:0000256" key="1">
    <source>
        <dbReference type="SAM" id="Phobius"/>
    </source>
</evidence>
<protein>
    <submittedName>
        <fullName evidence="2">Uncharacterized protein</fullName>
    </submittedName>
</protein>
<sequence>MPIGGMDINAWVIPIVIAILGLAGVAVGGGLAATSLLRVRLIDKVREDSRGHRDFQVRAVEAMNELGTSSAHLIAKRISTLTQAHDAALLIVH</sequence>
<keyword evidence="1" id="KW-0472">Membrane</keyword>
<dbReference type="AlphaFoldDB" id="A0A2S4A1I4"/>
<gene>
    <name evidence="2" type="ORF">CVS27_00725</name>
</gene>
<keyword evidence="1" id="KW-1133">Transmembrane helix</keyword>
<dbReference type="Proteomes" id="UP000237061">
    <property type="component" value="Unassembled WGS sequence"/>
</dbReference>
<comment type="caution">
    <text evidence="2">The sequence shown here is derived from an EMBL/GenBank/DDBJ whole genome shotgun (WGS) entry which is preliminary data.</text>
</comment>
<reference evidence="2 3" key="1">
    <citation type="submission" date="2018-01" db="EMBL/GenBank/DDBJ databases">
        <title>Arthrobacter sp. nov., from glaciers in China.</title>
        <authorList>
            <person name="Liu Q."/>
            <person name="Xin Y.-H."/>
        </authorList>
    </citation>
    <scope>NUCLEOTIDE SEQUENCE [LARGE SCALE GENOMIC DNA]</scope>
    <source>
        <strain evidence="2 3">HLT2-12-2</strain>
    </source>
</reference>